<evidence type="ECO:0000256" key="10">
    <source>
        <dbReference type="ARBA" id="ARBA00023030"/>
    </source>
</evidence>
<keyword evidence="11" id="KW-1015">Disulfide bond</keyword>
<evidence type="ECO:0000256" key="4">
    <source>
        <dbReference type="ARBA" id="ARBA00022514"/>
    </source>
</evidence>
<evidence type="ECO:0000259" key="17">
    <source>
        <dbReference type="PROSITE" id="PS51362"/>
    </source>
</evidence>
<dbReference type="InterPro" id="IPR017948">
    <property type="entry name" value="TGFb_CS"/>
</dbReference>
<dbReference type="PANTHER" id="PTHR11261">
    <property type="entry name" value="INTERPHOTORECEPTOR RETINOID-BINDING PROTEIN"/>
    <property type="match status" value="1"/>
</dbReference>
<keyword evidence="12" id="KW-0325">Glycoprotein</keyword>
<evidence type="ECO:0000313" key="19">
    <source>
        <dbReference type="Proteomes" id="UP000886611"/>
    </source>
</evidence>
<dbReference type="GO" id="GO:0033165">
    <property type="term" value="C:interphotoreceptor matrix"/>
    <property type="evidence" value="ECO:0007669"/>
    <property type="project" value="UniProtKB-SubCell"/>
</dbReference>
<organism evidence="18 19">
    <name type="scientific">Polypterus senegalus</name>
    <name type="common">Senegal bichir</name>
    <dbReference type="NCBI Taxonomy" id="55291"/>
    <lineage>
        <taxon>Eukaryota</taxon>
        <taxon>Metazoa</taxon>
        <taxon>Chordata</taxon>
        <taxon>Craniata</taxon>
        <taxon>Vertebrata</taxon>
        <taxon>Euteleostomi</taxon>
        <taxon>Actinopterygii</taxon>
        <taxon>Polypteriformes</taxon>
        <taxon>Polypteridae</taxon>
        <taxon>Polypterus</taxon>
    </lineage>
</organism>
<evidence type="ECO:0000256" key="9">
    <source>
        <dbReference type="ARBA" id="ARBA00022737"/>
    </source>
</evidence>
<evidence type="ECO:0000256" key="11">
    <source>
        <dbReference type="ARBA" id="ARBA00023157"/>
    </source>
</evidence>
<keyword evidence="19" id="KW-1185">Reference proteome</keyword>
<sequence length="1603" mass="179107">MSTLANAARDMVAVHMYKLYDKYNKEVNQARNGNTVRSFKANPEIVDLKPLYLFNLTSIQDSEVILAATVHFLFDKRSRHRPLFCKHYKNSSCRLQHLHHFPSMHIIFRSVASNDFFGSLLGNITVFPNKRGLWHFKDVSQIIKEAKKRNYPLISVEIEFGDKYPSYQDQVAASNLPYILVYANDMAISEPNSVAVTLQRYDPFSINEESTQSPNASPDFRIKRDTYFSESINNNELPEVEYSAFKKHDLWESAYKSLKPKTSKKDRRKKTQESNAGLSKSQVLHFDEKTMKKARRRQWNEPRICSRRYLKVDFADIGWSEWILSPKSFDAYYCAGACEFPMPKVVRPSNHATIQSIVKAVGIIPGIPEPCCVPDRMNSLSVLFLDEYKNVHIGLELVQALSENFQPNLVLDMANVLLDNYCFPENLIGMKEAIEQAIRNGEILQISDPGTLAAVLTAGVQGALNDPRLIVSYHPTGSVFSQSLPLADLPVQQLLLMIHNSVHYEILEGNIGYLRIDHIIGEDVIQKVGALLVKGIWSNIMGTSSLILDLRYSTTGQVSGITYVVSYFCEADPIHIDTIYDHPSNSTRQIWTLASLLGEKYGKDKDVIVLTSRYTEGVAEDIAYILKHLHRAIIVGERTAGGSLKIDKLKIGESNFYITVPVARSISPITGQSWEVNGVFPCVPTRADEALDKAKSILSVRSAIPKVVQAITEILKGYYSFTDRVPTLLQHISFTDYSAVTSEEDLISKLNYELQSVSEDPRLIIKLTDESHVTIEDSPTANNLPNDPALLQALVDTVFKVNILAENIGYLRFDEFADASVLVKLGAQIVNKVWDPIKNTENLIIDIRYNTGGPSAAVPLLLSYFHDLSPPVYFFTVYNRLTNNTTEYSTIPNLQGQPYGSKRGVYVLTSHHTTTAAEEFAYLMQSLSRATVIGEITSGTLLHSRSFQIEGINAVITVPVINFIDNNGEYWLGGGVVPDAIVLAEEALHKALEVIYFHADIYKLIESAANLMEVHYAIPEVSAKISSVLQKKWSDGLYRSVVDHESLASQLTSDLQETSGDHRLLVFFSDIEPEVHEDQSSKVPSPEELNYIIEALFKTEIMPGNVGYLRFDLMAEAEIIKAVGPQLINRVWNKLVNTDMLIIDMRYNTAGYSTAIPLLCSYFFDAEPIRHLYTIFDRSTSGTSPIMTIPQILGQRYSPKKDLFILTSHMTGSAAEAFTRAMKDLERATVIGEPTVGGSLSVGTYRINNSNLYVSIPNQVVLSAITGKVWSVSGVEPHIIVQANDAMNLVHRIVNFRLRISSILQNVGQLVAENYAFDQISADISTKLISLYESGNYKKINSESELVKKLSNDLQALSGDKNLKVSYAPENSKDHILAAAPFQIPSPEVFADLIKFSFHTDVFENNIGYLRFDMFGESELIIQVSDLLVEHVWKKIINTNALILDLRYNIGGSTSGIAVFASYFFEENQRILLDKIYNQPKNTTTELWTLGKLRGERYGAKKDVVILTSSMTTGAAEEFVHILKKVGRALIVGEITSGGCLSSQTFNVAGTQFYITIPTSRSEGSPEGPSWEGVGVTPHIEEAASHAMEKAKEILQSHLHGRA</sequence>
<keyword evidence="5" id="KW-0964">Secreted</keyword>
<keyword evidence="10 16" id="KW-0339">Growth factor</keyword>
<dbReference type="EMBL" id="JAATIS010004040">
    <property type="protein sequence ID" value="KAG2462956.1"/>
    <property type="molecule type" value="Genomic_DNA"/>
</dbReference>
<dbReference type="PROSITE" id="PS51362">
    <property type="entry name" value="TGF_BETA_2"/>
    <property type="match status" value="1"/>
</dbReference>
<dbReference type="InterPro" id="IPR005151">
    <property type="entry name" value="Tail-specific_protease"/>
</dbReference>
<dbReference type="GO" id="GO:0005615">
    <property type="term" value="C:extracellular space"/>
    <property type="evidence" value="ECO:0007669"/>
    <property type="project" value="UniProtKB-KW"/>
</dbReference>
<evidence type="ECO:0000256" key="3">
    <source>
        <dbReference type="ARBA" id="ARBA00009179"/>
    </source>
</evidence>
<dbReference type="PROSITE" id="PS00250">
    <property type="entry name" value="TGF_BETA_1"/>
    <property type="match status" value="1"/>
</dbReference>
<dbReference type="Gene3D" id="3.30.750.44">
    <property type="match status" value="4"/>
</dbReference>
<evidence type="ECO:0000256" key="5">
    <source>
        <dbReference type="ARBA" id="ARBA00022525"/>
    </source>
</evidence>
<dbReference type="GO" id="GO:0008083">
    <property type="term" value="F:growth factor activity"/>
    <property type="evidence" value="ECO:0007669"/>
    <property type="project" value="UniProtKB-KW"/>
</dbReference>
<evidence type="ECO:0000313" key="18">
    <source>
        <dbReference type="EMBL" id="KAG2462956.1"/>
    </source>
</evidence>
<feature type="non-terminal residue" evidence="18">
    <location>
        <position position="1"/>
    </location>
</feature>
<evidence type="ECO:0000256" key="1">
    <source>
        <dbReference type="ARBA" id="ARBA00004593"/>
    </source>
</evidence>
<name>A0A8X8BPD8_POLSE</name>
<evidence type="ECO:0000256" key="8">
    <source>
        <dbReference type="ARBA" id="ARBA00022729"/>
    </source>
</evidence>
<feature type="non-terminal residue" evidence="18">
    <location>
        <position position="1603"/>
    </location>
</feature>
<comment type="similarity">
    <text evidence="3">Belongs to the peptidase S41A family.</text>
</comment>
<dbReference type="Pfam" id="PF00019">
    <property type="entry name" value="TGF_beta"/>
    <property type="match status" value="1"/>
</dbReference>
<keyword evidence="8" id="KW-0732">Signal</keyword>
<dbReference type="SMART" id="SM00245">
    <property type="entry name" value="TSPc"/>
    <property type="match status" value="4"/>
</dbReference>
<proteinExistence type="inferred from homology"/>
<keyword evidence="9" id="KW-0677">Repeat</keyword>
<evidence type="ECO:0000256" key="14">
    <source>
        <dbReference type="ARBA" id="ARBA00079306"/>
    </source>
</evidence>
<dbReference type="CDD" id="cd07563">
    <property type="entry name" value="Peptidase_S41_IRBP"/>
    <property type="match status" value="4"/>
</dbReference>
<dbReference type="Pfam" id="PF03572">
    <property type="entry name" value="Peptidase_S41"/>
    <property type="match status" value="4"/>
</dbReference>
<evidence type="ECO:0000256" key="16">
    <source>
        <dbReference type="RuleBase" id="RU000354"/>
    </source>
</evidence>
<dbReference type="PANTHER" id="PTHR11261:SF3">
    <property type="entry name" value="RETINOL-BINDING PROTEIN 3"/>
    <property type="match status" value="1"/>
</dbReference>
<accession>A0A8X8BPD8</accession>
<dbReference type="InterPro" id="IPR029034">
    <property type="entry name" value="Cystine-knot_cytokine"/>
</dbReference>
<dbReference type="Proteomes" id="UP000886611">
    <property type="component" value="Unassembled WGS sequence"/>
</dbReference>
<dbReference type="Gene3D" id="2.10.90.10">
    <property type="entry name" value="Cystine-knot cytokines"/>
    <property type="match status" value="1"/>
</dbReference>
<feature type="domain" description="TGF-beta family profile" evidence="17">
    <location>
        <begin position="294"/>
        <end position="406"/>
    </location>
</feature>
<comment type="subcellular location">
    <subcellularLocation>
        <location evidence="1">Secreted</location>
        <location evidence="1">Extracellular space</location>
        <location evidence="1">Extracellular matrix</location>
        <location evidence="1">Interphotoreceptor matrix</location>
    </subcellularLocation>
</comment>
<comment type="similarity">
    <text evidence="2 16">Belongs to the TGF-beta family.</text>
</comment>
<evidence type="ECO:0000256" key="6">
    <source>
        <dbReference type="ARBA" id="ARBA00022530"/>
    </source>
</evidence>
<dbReference type="InterPro" id="IPR001839">
    <property type="entry name" value="TGF-b_C"/>
</dbReference>
<evidence type="ECO:0000256" key="2">
    <source>
        <dbReference type="ARBA" id="ARBA00006656"/>
    </source>
</evidence>
<dbReference type="GO" id="GO:0008236">
    <property type="term" value="F:serine-type peptidase activity"/>
    <property type="evidence" value="ECO:0007669"/>
    <property type="project" value="InterPro"/>
</dbReference>
<keyword evidence="7" id="KW-0165">Cleavage on pair of basic residues</keyword>
<dbReference type="Gene3D" id="3.90.226.10">
    <property type="entry name" value="2-enoyl-CoA Hydratase, Chain A, domain 1"/>
    <property type="match status" value="4"/>
</dbReference>
<dbReference type="InterPro" id="IPR029045">
    <property type="entry name" value="ClpP/crotonase-like_dom_sf"/>
</dbReference>
<dbReference type="SUPFAM" id="SSF52096">
    <property type="entry name" value="ClpP/crotonase"/>
    <property type="match status" value="4"/>
</dbReference>
<reference evidence="18 19" key="1">
    <citation type="journal article" date="2021" name="Cell">
        <title>Tracing the genetic footprints of vertebrate landing in non-teleost ray-finned fishes.</title>
        <authorList>
            <person name="Bi X."/>
            <person name="Wang K."/>
            <person name="Yang L."/>
            <person name="Pan H."/>
            <person name="Jiang H."/>
            <person name="Wei Q."/>
            <person name="Fang M."/>
            <person name="Yu H."/>
            <person name="Zhu C."/>
            <person name="Cai Y."/>
            <person name="He Y."/>
            <person name="Gan X."/>
            <person name="Zeng H."/>
            <person name="Yu D."/>
            <person name="Zhu Y."/>
            <person name="Jiang H."/>
            <person name="Qiu Q."/>
            <person name="Yang H."/>
            <person name="Zhang Y.E."/>
            <person name="Wang W."/>
            <person name="Zhu M."/>
            <person name="He S."/>
            <person name="Zhang G."/>
        </authorList>
    </citation>
    <scope>NUCLEOTIDE SEQUENCE [LARGE SCALE GENOMIC DNA]</scope>
    <source>
        <strain evidence="18">Bchr_013</strain>
    </source>
</reference>
<dbReference type="FunFam" id="2.10.90.10:FF:000008">
    <property type="entry name" value="Bone morphogenetic protein 3"/>
    <property type="match status" value="1"/>
</dbReference>
<dbReference type="Pfam" id="PF11918">
    <property type="entry name" value="Peptidase_S41_N"/>
    <property type="match status" value="4"/>
</dbReference>
<evidence type="ECO:0000256" key="15">
    <source>
        <dbReference type="ARBA" id="ARBA00080101"/>
    </source>
</evidence>
<dbReference type="GO" id="GO:0005125">
    <property type="term" value="F:cytokine activity"/>
    <property type="evidence" value="ECO:0007669"/>
    <property type="project" value="UniProtKB-KW"/>
</dbReference>
<evidence type="ECO:0000256" key="12">
    <source>
        <dbReference type="ARBA" id="ARBA00023180"/>
    </source>
</evidence>
<keyword evidence="4" id="KW-0202">Cytokine</keyword>
<dbReference type="SUPFAM" id="SSF57501">
    <property type="entry name" value="Cystine-knot cytokines"/>
    <property type="match status" value="1"/>
</dbReference>
<protein>
    <recommendedName>
        <fullName evidence="13">Retinol-binding protein 3</fullName>
    </recommendedName>
    <alternativeName>
        <fullName evidence="14">Interphotoreceptor retinoid-binding protein</fullName>
    </alternativeName>
    <alternativeName>
        <fullName evidence="15">Interstitial retinol-binding protein</fullName>
    </alternativeName>
</protein>
<keyword evidence="6" id="KW-0272">Extracellular matrix</keyword>
<dbReference type="SMART" id="SM00204">
    <property type="entry name" value="TGFB"/>
    <property type="match status" value="1"/>
</dbReference>
<gene>
    <name evidence="18" type="primary">Rbp3</name>
    <name evidence="18" type="ORF">GTO96_0001625</name>
</gene>
<dbReference type="GO" id="GO:0006508">
    <property type="term" value="P:proteolysis"/>
    <property type="evidence" value="ECO:0007669"/>
    <property type="project" value="InterPro"/>
</dbReference>
<dbReference type="FunFam" id="3.90.226.10:FF:000038">
    <property type="entry name" value="Retinol-binding protein 3"/>
    <property type="match status" value="1"/>
</dbReference>
<comment type="caution">
    <text evidence="18">The sequence shown here is derived from an EMBL/GenBank/DDBJ whole genome shotgun (WGS) entry which is preliminary data.</text>
</comment>
<evidence type="ECO:0000256" key="7">
    <source>
        <dbReference type="ARBA" id="ARBA00022685"/>
    </source>
</evidence>
<evidence type="ECO:0000256" key="13">
    <source>
        <dbReference type="ARBA" id="ARBA00069018"/>
    </source>
</evidence>